<proteinExistence type="predicted"/>
<comment type="caution">
    <text evidence="8">The sequence shown here is derived from an EMBL/GenBank/DDBJ whole genome shotgun (WGS) entry which is preliminary data.</text>
</comment>
<dbReference type="GO" id="GO:0005737">
    <property type="term" value="C:cytoplasm"/>
    <property type="evidence" value="ECO:0007669"/>
    <property type="project" value="UniProtKB-SubCell"/>
</dbReference>
<dbReference type="AlphaFoldDB" id="A0A9W7BFM9"/>
<evidence type="ECO:0000256" key="6">
    <source>
        <dbReference type="SAM" id="MobiDB-lite"/>
    </source>
</evidence>
<evidence type="ECO:0000256" key="4">
    <source>
        <dbReference type="ARBA" id="ARBA00023069"/>
    </source>
</evidence>
<keyword evidence="3" id="KW-0963">Cytoplasm</keyword>
<evidence type="ECO:0000256" key="2">
    <source>
        <dbReference type="ARBA" id="ARBA00004496"/>
    </source>
</evidence>
<feature type="domain" description="BART" evidence="7">
    <location>
        <begin position="14"/>
        <end position="128"/>
    </location>
</feature>
<evidence type="ECO:0000313" key="8">
    <source>
        <dbReference type="EMBL" id="GMH89646.1"/>
    </source>
</evidence>
<dbReference type="GO" id="GO:0005929">
    <property type="term" value="C:cilium"/>
    <property type="evidence" value="ECO:0007669"/>
    <property type="project" value="UniProtKB-SubCell"/>
</dbReference>
<accession>A0A9W7BFM9</accession>
<dbReference type="Gene3D" id="1.20.1520.10">
    <property type="entry name" value="ADP-ribosylation factor-like 2-binding protein, domain"/>
    <property type="match status" value="1"/>
</dbReference>
<dbReference type="Proteomes" id="UP001165160">
    <property type="component" value="Unassembled WGS sequence"/>
</dbReference>
<feature type="region of interest" description="Disordered" evidence="6">
    <location>
        <begin position="157"/>
        <end position="181"/>
    </location>
</feature>
<reference evidence="9" key="1">
    <citation type="journal article" date="2023" name="Commun. Biol.">
        <title>Genome analysis of Parmales, the sister group of diatoms, reveals the evolutionary specialization of diatoms from phago-mixotrophs to photoautotrophs.</title>
        <authorList>
            <person name="Ban H."/>
            <person name="Sato S."/>
            <person name="Yoshikawa S."/>
            <person name="Yamada K."/>
            <person name="Nakamura Y."/>
            <person name="Ichinomiya M."/>
            <person name="Sato N."/>
            <person name="Blanc-Mathieu R."/>
            <person name="Endo H."/>
            <person name="Kuwata A."/>
            <person name="Ogata H."/>
        </authorList>
    </citation>
    <scope>NUCLEOTIDE SEQUENCE [LARGE SCALE GENOMIC DNA]</scope>
    <source>
        <strain evidence="9">NIES 3699</strain>
    </source>
</reference>
<evidence type="ECO:0000256" key="5">
    <source>
        <dbReference type="ARBA" id="ARBA00023273"/>
    </source>
</evidence>
<keyword evidence="9" id="KW-1185">Reference proteome</keyword>
<feature type="compositionally biased region" description="Polar residues" evidence="6">
    <location>
        <begin position="168"/>
        <end position="181"/>
    </location>
</feature>
<evidence type="ECO:0000313" key="9">
    <source>
        <dbReference type="Proteomes" id="UP001165160"/>
    </source>
</evidence>
<dbReference type="Pfam" id="PF11527">
    <property type="entry name" value="ARL2_Bind_BART"/>
    <property type="match status" value="1"/>
</dbReference>
<dbReference type="EMBL" id="BRXX01000097">
    <property type="protein sequence ID" value="GMH89646.1"/>
    <property type="molecule type" value="Genomic_DNA"/>
</dbReference>
<evidence type="ECO:0000256" key="3">
    <source>
        <dbReference type="ARBA" id="ARBA00022490"/>
    </source>
</evidence>
<keyword evidence="4" id="KW-0969">Cilium</keyword>
<dbReference type="InterPro" id="IPR023379">
    <property type="entry name" value="BART_dom"/>
</dbReference>
<protein>
    <recommendedName>
        <fullName evidence="7">BART domain-containing protein</fullName>
    </recommendedName>
</protein>
<name>A0A9W7BFM9_9STRA</name>
<evidence type="ECO:0000256" key="1">
    <source>
        <dbReference type="ARBA" id="ARBA00004138"/>
    </source>
</evidence>
<comment type="subcellular location">
    <subcellularLocation>
        <location evidence="1">Cell projection</location>
        <location evidence="1">Cilium</location>
    </subcellularLocation>
    <subcellularLocation>
        <location evidence="2">Cytoplasm</location>
    </subcellularLocation>
</comment>
<dbReference type="InterPro" id="IPR042541">
    <property type="entry name" value="BART_sf"/>
</dbReference>
<evidence type="ECO:0000259" key="7">
    <source>
        <dbReference type="Pfam" id="PF11527"/>
    </source>
</evidence>
<organism evidence="8 9">
    <name type="scientific">Triparma verrucosa</name>
    <dbReference type="NCBI Taxonomy" id="1606542"/>
    <lineage>
        <taxon>Eukaryota</taxon>
        <taxon>Sar</taxon>
        <taxon>Stramenopiles</taxon>
        <taxon>Ochrophyta</taxon>
        <taxon>Bolidophyceae</taxon>
        <taxon>Parmales</taxon>
        <taxon>Triparmaceae</taxon>
        <taxon>Triparma</taxon>
    </lineage>
</organism>
<gene>
    <name evidence="8" type="ORF">TrVE_jg9237</name>
</gene>
<sequence>MSEESKIDSPTRDLLDRVQEFCMSKDFEGQFDEFAKVHADTFLPAVGMESGAEHQLEFHACFEEYLEHFEGKIKRFIESTGEGTVEDFYEECRIALETLGEFHPKRFFIEALLATTEYPIFFSLMMGEVRKQHPDYKPETGEVVEDEERLILRSSAHPSCHLLPPPSTNKHPSSPITSRND</sequence>
<keyword evidence="5" id="KW-0966">Cell projection</keyword>